<dbReference type="Pfam" id="PF22953">
    <property type="entry name" value="SpnB_Rossmann"/>
    <property type="match status" value="1"/>
</dbReference>
<dbReference type="SUPFAM" id="SSF55048">
    <property type="entry name" value="Probable ACP-binding domain of malonyl-CoA ACP transacylase"/>
    <property type="match status" value="3"/>
</dbReference>
<feature type="domain" description="PKS/mFAS DH" evidence="13">
    <location>
        <begin position="968"/>
        <end position="1251"/>
    </location>
</feature>
<dbReference type="PATRIC" id="fig|749414.3.peg.671"/>
<dbReference type="eggNOG" id="COG3321">
    <property type="taxonomic scope" value="Bacteria"/>
</dbReference>
<feature type="compositionally biased region" description="Gly residues" evidence="10">
    <location>
        <begin position="877"/>
        <end position="888"/>
    </location>
</feature>
<dbReference type="InterPro" id="IPR036736">
    <property type="entry name" value="ACP-like_sf"/>
</dbReference>
<dbReference type="SMART" id="SM00826">
    <property type="entry name" value="PKS_DH"/>
    <property type="match status" value="1"/>
</dbReference>
<keyword evidence="5" id="KW-0808">Transferase</keyword>
<dbReference type="InterPro" id="IPR036291">
    <property type="entry name" value="NAD(P)-bd_dom_sf"/>
</dbReference>
<dbReference type="InterPro" id="IPR050091">
    <property type="entry name" value="PKS_NRPS_Biosynth_Enz"/>
</dbReference>
<dbReference type="GO" id="GO:0006633">
    <property type="term" value="P:fatty acid biosynthetic process"/>
    <property type="evidence" value="ECO:0007669"/>
    <property type="project" value="InterPro"/>
</dbReference>
<dbReference type="Proteomes" id="UP000000377">
    <property type="component" value="Chromosome"/>
</dbReference>
<dbReference type="PROSITE" id="PS52004">
    <property type="entry name" value="KS3_2"/>
    <property type="match status" value="3"/>
</dbReference>
<dbReference type="PANTHER" id="PTHR43775:SF51">
    <property type="entry name" value="INACTIVE PHENOLPHTHIOCEROL SYNTHESIS POLYKETIDE SYNTHASE TYPE I PKS1-RELATED"/>
    <property type="match status" value="1"/>
</dbReference>
<evidence type="ECO:0000313" key="15">
    <source>
        <dbReference type="Proteomes" id="UP000000377"/>
    </source>
</evidence>
<dbReference type="PROSITE" id="PS50075">
    <property type="entry name" value="CARRIER"/>
    <property type="match status" value="2"/>
</dbReference>
<evidence type="ECO:0000256" key="3">
    <source>
        <dbReference type="ARBA" id="ARBA00022450"/>
    </source>
</evidence>
<dbReference type="Gene3D" id="1.10.1200.10">
    <property type="entry name" value="ACP-like"/>
    <property type="match status" value="2"/>
</dbReference>
<dbReference type="NCBIfam" id="NF045894">
    <property type="entry name" value="PKS_plus_SDR"/>
    <property type="match status" value="2"/>
</dbReference>
<evidence type="ECO:0000256" key="4">
    <source>
        <dbReference type="ARBA" id="ARBA00022553"/>
    </source>
</evidence>
<dbReference type="InterPro" id="IPR032821">
    <property type="entry name" value="PKS_assoc"/>
</dbReference>
<dbReference type="InterPro" id="IPR013968">
    <property type="entry name" value="PKS_KR"/>
</dbReference>
<reference evidence="14 15" key="1">
    <citation type="journal article" date="2010" name="J. Bacteriol.">
        <title>Genome sequence of the milbemycin-producing bacterium Streptomyces bingchenggensis.</title>
        <authorList>
            <person name="Wang X.J."/>
            <person name="Yan Y.J."/>
            <person name="Zhang B."/>
            <person name="An J."/>
            <person name="Wang J.J."/>
            <person name="Tian J."/>
            <person name="Jiang L."/>
            <person name="Chen Y.H."/>
            <person name="Huang S.X."/>
            <person name="Yin M."/>
            <person name="Zhang J."/>
            <person name="Gao A.L."/>
            <person name="Liu C.X."/>
            <person name="Zhu Z.X."/>
            <person name="Xiang W.S."/>
        </authorList>
    </citation>
    <scope>NUCLEOTIDE SEQUENCE [LARGE SCALE GENOMIC DNA]</scope>
    <source>
        <strain evidence="14 15">BCW-1</strain>
    </source>
</reference>
<dbReference type="SUPFAM" id="SSF52151">
    <property type="entry name" value="FabD/lysophospholipase-like"/>
    <property type="match status" value="3"/>
</dbReference>
<dbReference type="InterPro" id="IPR055123">
    <property type="entry name" value="SpnB-like_Rossmann"/>
</dbReference>
<dbReference type="SMART" id="SM01294">
    <property type="entry name" value="PKS_PP_betabranch"/>
    <property type="match status" value="2"/>
</dbReference>
<evidence type="ECO:0000256" key="9">
    <source>
        <dbReference type="PROSITE-ProRule" id="PRU01363"/>
    </source>
</evidence>
<dbReference type="InterPro" id="IPR020841">
    <property type="entry name" value="PKS_Beta-ketoAc_synthase_dom"/>
</dbReference>
<dbReference type="SUPFAM" id="SSF53901">
    <property type="entry name" value="Thiolase-like"/>
    <property type="match status" value="3"/>
</dbReference>
<keyword evidence="4" id="KW-0597">Phosphoprotein</keyword>
<dbReference type="InterPro" id="IPR009081">
    <property type="entry name" value="PP-bd_ACP"/>
</dbReference>
<evidence type="ECO:0000259" key="13">
    <source>
        <dbReference type="PROSITE" id="PS52019"/>
    </source>
</evidence>
<dbReference type="FunFam" id="3.40.366.10:FF:000002">
    <property type="entry name" value="Probable polyketide synthase 2"/>
    <property type="match status" value="3"/>
</dbReference>
<evidence type="ECO:0000256" key="10">
    <source>
        <dbReference type="SAM" id="MobiDB-lite"/>
    </source>
</evidence>
<dbReference type="PROSITE" id="PS00606">
    <property type="entry name" value="KS3_1"/>
    <property type="match status" value="3"/>
</dbReference>
<dbReference type="GO" id="GO:0033068">
    <property type="term" value="P:macrolide biosynthetic process"/>
    <property type="evidence" value="ECO:0007669"/>
    <property type="project" value="UniProtKB-ARBA"/>
</dbReference>
<dbReference type="Pfam" id="PF00550">
    <property type="entry name" value="PP-binding"/>
    <property type="match status" value="2"/>
</dbReference>
<dbReference type="GO" id="GO:0004315">
    <property type="term" value="F:3-oxoacyl-[acyl-carrier-protein] synthase activity"/>
    <property type="evidence" value="ECO:0007669"/>
    <property type="project" value="InterPro"/>
</dbReference>
<dbReference type="InterPro" id="IPR014030">
    <property type="entry name" value="Ketoacyl_synth_N"/>
</dbReference>
<protein>
    <submittedName>
        <fullName evidence="14">Modular polyketide synthase</fullName>
    </submittedName>
</protein>
<dbReference type="Pfam" id="PF08990">
    <property type="entry name" value="Docking"/>
    <property type="match status" value="1"/>
</dbReference>
<feature type="region of interest" description="Disordered" evidence="10">
    <location>
        <begin position="449"/>
        <end position="487"/>
    </location>
</feature>
<feature type="domain" description="Ketosynthase family 3 (KS3)" evidence="12">
    <location>
        <begin position="3442"/>
        <end position="3865"/>
    </location>
</feature>
<dbReference type="SMART" id="SM00825">
    <property type="entry name" value="PKS_KS"/>
    <property type="match status" value="3"/>
</dbReference>
<dbReference type="InterPro" id="IPR042104">
    <property type="entry name" value="PKS_dehydratase_sf"/>
</dbReference>
<dbReference type="InterPro" id="IPR018201">
    <property type="entry name" value="Ketoacyl_synth_AS"/>
</dbReference>
<dbReference type="InterPro" id="IPR049552">
    <property type="entry name" value="PKS_DH_N"/>
</dbReference>
<feature type="compositionally biased region" description="Low complexity" evidence="10">
    <location>
        <begin position="474"/>
        <end position="487"/>
    </location>
</feature>
<evidence type="ECO:0000259" key="11">
    <source>
        <dbReference type="PROSITE" id="PS50075"/>
    </source>
</evidence>
<evidence type="ECO:0000259" key="12">
    <source>
        <dbReference type="PROSITE" id="PS52004"/>
    </source>
</evidence>
<feature type="domain" description="Ketosynthase family 3 (KS3)" evidence="12">
    <location>
        <begin position="1870"/>
        <end position="2293"/>
    </location>
</feature>
<dbReference type="Pfam" id="PF08659">
    <property type="entry name" value="KR"/>
    <property type="match status" value="3"/>
</dbReference>
<feature type="region of interest" description="C-terminal hotdog fold" evidence="9">
    <location>
        <begin position="1108"/>
        <end position="1251"/>
    </location>
</feature>
<dbReference type="STRING" id="749414.SBI_00656"/>
<dbReference type="Pfam" id="PF14765">
    <property type="entry name" value="PS-DH"/>
    <property type="match status" value="1"/>
</dbReference>
<dbReference type="InterPro" id="IPR001227">
    <property type="entry name" value="Ac_transferase_dom_sf"/>
</dbReference>
<dbReference type="Pfam" id="PF00109">
    <property type="entry name" value="ketoacyl-synt"/>
    <property type="match status" value="3"/>
</dbReference>
<keyword evidence="3" id="KW-0596">Phosphopantetheine</keyword>
<dbReference type="InterPro" id="IPR014031">
    <property type="entry name" value="Ketoacyl_synth_C"/>
</dbReference>
<dbReference type="SMART" id="SM00827">
    <property type="entry name" value="PKS_AT"/>
    <property type="match status" value="3"/>
</dbReference>
<dbReference type="SUPFAM" id="SSF51735">
    <property type="entry name" value="NAD(P)-binding Rossmann-fold domains"/>
    <property type="match status" value="6"/>
</dbReference>
<dbReference type="eggNOG" id="COG0300">
    <property type="taxonomic scope" value="Bacteria"/>
</dbReference>
<dbReference type="InterPro" id="IPR041618">
    <property type="entry name" value="PKS_DE"/>
</dbReference>
<evidence type="ECO:0000256" key="2">
    <source>
        <dbReference type="ARBA" id="ARBA00004792"/>
    </source>
</evidence>
<dbReference type="Gene3D" id="3.40.366.10">
    <property type="entry name" value="Malonyl-Coenzyme A Acyl Carrier Protein, domain 2"/>
    <property type="match status" value="3"/>
</dbReference>
<dbReference type="Pfam" id="PF21089">
    <property type="entry name" value="PKS_DH_N"/>
    <property type="match status" value="1"/>
</dbReference>
<dbReference type="InterPro" id="IPR057326">
    <property type="entry name" value="KR_dom"/>
</dbReference>
<dbReference type="CDD" id="cd08956">
    <property type="entry name" value="KR_3_FAS_SDR_x"/>
    <property type="match status" value="1"/>
</dbReference>
<dbReference type="FunFam" id="1.10.1200.10:FF:000007">
    <property type="entry name" value="Probable polyketide synthase pks17"/>
    <property type="match status" value="2"/>
</dbReference>
<dbReference type="Gene3D" id="3.40.50.720">
    <property type="entry name" value="NAD(P)-binding Rossmann-like Domain"/>
    <property type="match status" value="3"/>
</dbReference>
<dbReference type="HOGENOM" id="CLU_223414_0_0_11"/>
<dbReference type="Pfam" id="PF18369">
    <property type="entry name" value="PKS_DE"/>
    <property type="match status" value="2"/>
</dbReference>
<dbReference type="InterPro" id="IPR020806">
    <property type="entry name" value="PKS_PP-bd"/>
</dbReference>
<gene>
    <name evidence="14" type="primary">pks3-4</name>
    <name evidence="14" type="ordered locus">SBI_00656</name>
</gene>
<dbReference type="CDD" id="cd08952">
    <property type="entry name" value="KR_1_SDR_x"/>
    <property type="match status" value="2"/>
</dbReference>
<feature type="region of interest" description="N-terminal hotdog fold" evidence="9">
    <location>
        <begin position="968"/>
        <end position="1096"/>
    </location>
</feature>
<dbReference type="Pfam" id="PF02801">
    <property type="entry name" value="Ketoacyl-synt_C"/>
    <property type="match status" value="3"/>
</dbReference>
<dbReference type="InterPro" id="IPR016035">
    <property type="entry name" value="Acyl_Trfase/lysoPLipase"/>
</dbReference>
<comment type="pathway">
    <text evidence="2">Antibiotic biosynthesis.</text>
</comment>
<dbReference type="SMART" id="SM00823">
    <property type="entry name" value="PKS_PP"/>
    <property type="match status" value="2"/>
</dbReference>
<feature type="region of interest" description="Disordered" evidence="10">
    <location>
        <begin position="874"/>
        <end position="894"/>
    </location>
</feature>
<dbReference type="InterPro" id="IPR020807">
    <property type="entry name" value="PKS_DH"/>
</dbReference>
<dbReference type="SMART" id="SM00822">
    <property type="entry name" value="PKS_KR"/>
    <property type="match status" value="3"/>
</dbReference>
<feature type="active site" description="Proton acceptor; for dehydratase activity" evidence="9">
    <location>
        <position position="1000"/>
    </location>
</feature>
<dbReference type="KEGG" id="sbh:SBI_00656"/>
<evidence type="ECO:0000256" key="8">
    <source>
        <dbReference type="ARBA" id="ARBA00023315"/>
    </source>
</evidence>
<feature type="region of interest" description="Disordered" evidence="10">
    <location>
        <begin position="3311"/>
        <end position="3341"/>
    </location>
</feature>
<comment type="cofactor">
    <cofactor evidence="1">
        <name>pantetheine 4'-phosphate</name>
        <dbReference type="ChEBI" id="CHEBI:47942"/>
    </cofactor>
</comment>
<dbReference type="Gene3D" id="3.10.129.110">
    <property type="entry name" value="Polyketide synthase dehydratase"/>
    <property type="match status" value="1"/>
</dbReference>
<evidence type="ECO:0000256" key="6">
    <source>
        <dbReference type="ARBA" id="ARBA00023194"/>
    </source>
</evidence>
<dbReference type="InterPro" id="IPR016039">
    <property type="entry name" value="Thiolase-like"/>
</dbReference>
<dbReference type="InterPro" id="IPR016036">
    <property type="entry name" value="Malonyl_transacylase_ACP-bd"/>
</dbReference>
<organism evidence="14 15">
    <name type="scientific">Streptomyces bingchenggensis (strain BCW-1)</name>
    <dbReference type="NCBI Taxonomy" id="749414"/>
    <lineage>
        <taxon>Bacteria</taxon>
        <taxon>Bacillati</taxon>
        <taxon>Actinomycetota</taxon>
        <taxon>Actinomycetes</taxon>
        <taxon>Kitasatosporales</taxon>
        <taxon>Streptomycetaceae</taxon>
        <taxon>Streptomyces</taxon>
    </lineage>
</organism>
<dbReference type="Pfam" id="PF00698">
    <property type="entry name" value="Acyl_transf_1"/>
    <property type="match status" value="3"/>
</dbReference>
<evidence type="ECO:0000256" key="7">
    <source>
        <dbReference type="ARBA" id="ARBA00023268"/>
    </source>
</evidence>
<dbReference type="CDD" id="cd00833">
    <property type="entry name" value="PKS"/>
    <property type="match status" value="3"/>
</dbReference>
<dbReference type="PROSITE" id="PS52019">
    <property type="entry name" value="PKS_MFAS_DH"/>
    <property type="match status" value="1"/>
</dbReference>
<proteinExistence type="predicted"/>
<dbReference type="InterPro" id="IPR049551">
    <property type="entry name" value="PKS_DH_C"/>
</dbReference>
<feature type="domain" description="Carrier" evidence="11">
    <location>
        <begin position="1774"/>
        <end position="1849"/>
    </location>
</feature>
<keyword evidence="8" id="KW-0012">Acyltransferase</keyword>
<keyword evidence="7" id="KW-0511">Multifunctional enzyme</keyword>
<sequence>MDNEQKLRDYLKRASADLRRTRRRLGEIEAAAQEPIAIVGMSCRYPGGVNGPEDLWHMVESGADGITALPADRGWDLGELAGTAVSGGFLDSATEFDADFFGISPREALAMDPQQRVLLEAAWEAFERAGIEPGTLRGSRTGMFVGAMAQDYRVGPADGVEGFQLTGNTTSVMSGRLSYTFGVVGPAVTVDTACSSSLVALHLATQSLRAGECSLALAGGITIMSSPATFIEFGRQGGLSADGRCRSFADTADGTGWAEGVGVLVLERLSDAQRNGHEVLAVVRGPAVNQDGASNGLTAPNGPSQQRVIEQALINARLSADQIDAVEAHGTGTTLGDPVEAQALLATYGQSRGDRGPLLLGSVKSNLGHTQAAAGVAGIIKMVMAMRHGVLPRTLHIDRPSTHVDWESGAVELLTEPTAWPVTGEPRRAGVSSFGISGTNAHTVIEQAPAEAPAEDEPTGSDGAAAGPGGIAAGPGPDADPAGVPEPVVLLDPGVVPLPVSGRTPEALREQAARIHAHLDARPGLGLADLAFSLATTRAGFEHRAVVTAGDRATAAAALSALALGDSPAGLVRGTARATRKLAFLFAGQGSQRLGMGRELAERFPVFAQALDATVAALDTWLDRPLRDVLFAAEGTPEAALLDRTAYAQPALFAVEIALFRLVESWGITPDFLAGHSIGEIAAAHAAEVFSLADAARLVVARGRLMEELPAGGAMASVQATESEVAPLLTGRADHVSIAAVNGPSAVVVAGDEDAVAEIEAHFAGEGRKTKRLRVSHAFHSPRMEPILAEFRAVVAELSPQAPVVPVVSNLTGAQATVQELTSADYWVNHVRQAVRFSDSIGWLHGHGVDTYLELGPDGVLSALTRTCLENTATDGDLGGDAEGGSDGPGAAVPLLRPGRPEPVALTAALAGLYVRGVPVDWDRYFAGTGVRRVDLPTYPFQRRRYWPKALATPAGDMRAAGMGAAHHPLLAAAVSLADSDGFLLTGRLSLRTHPWLADHAVRGTVILPATAFLELAIRAGDEVGCDRVEDLTLAAPLALPEHGSVQVQMWVGGPDESGRRTLNLYSRPDGDGEGTDELPWTRHATGVLTTGGHDIAFDTAQWPPADAQPLALDGLYDRLAAENGLEYGPLFQGLRAAWRRGADTFAEVALEPSAQAPDGSFGLHPALLDAALHAMLADPGRDPDPEGRGTALPFSWEGVSLHATGASEIRVRMSRAADGTLSIAVADPSGQPVASVEALTLRALPAGAPGDGATAGRDSLFRVDWTPLPASATDGTPAVAASGTVVVLGPDVLGLAEALRAAGTEARAHDDPAALTDPAALIDPAALTGPDGASPGTVLVPVLGDTAGEMADAVRTLTSRALDLLRVWSAEEGPAGTRLVFVTRGAVAADRGAAASGESRGEDTGAVDLAAAAVWGLVRSAQAEAPGRFTLVDLDPEDPSAILPALALTADEPQLAVRQGTVLAPRLARVTAPLPDAADTRTATDPEPGWNTDGTVLITGGTGGLSALVARHLAAERGVRHLLLLSRRGGAAEGAAGLVADLADHGADATVVACDAADPAALAAVLARIPAEHPLTAVVHAAGVLDDGMIGSLTAERMDAVLRPKVDAAWALHRATDGLELSAFIVFSSLAGTVGTAGQGNYAAANAFLDALARHRRSQGLPAQSLAWGPWALSDGMTGSLTETDLRRLTRMGTPALSPEQGLALFDTAVSSGHPVLLPVRLDLAALRASADVPHLLRGLVRKAHRRAVVAGSGTASGLAQRLARLDGDQRTRAMVDVVRPQVAAVLGHAGPEAVDPDRPFQDLGFDSLTAIELRNRLSEATGLRTSATAVFDYPTVTALAVHIRDELLGSRAAAAPDPARPNPVTAAEDPIVIVGMGCRYPGGVGSPEDLWRLVSEGTDAISGLPANRGWDLETLYDPDPDHHGTTYTRGGGFLYDAGEFDAAFFNMSPREALATDTQQRLLLETSWEAVERAGIDPVSLRGSRTGVFTGVMYNDYGTVLAGGGDFEGFLGSGTSPSVASGRVSYTLGLEGPAVTVDTACSSSLVAMHLAAQALREGECSLALAGGVTVMSTPASLIEFSRQRGLSPDGRGKAVSESADGVGWSEGVGVVVLERLSDARANGHEVLAVVRGSAVNQDGASNGLTAPNGPSQQRVIRQALATAGLSASDVDAVEAHGTGTTLGDPIEAQALLAMYGQDREQPLLLGSVKSNIGHTQAAAGVAGVIKMVMAMRHGVLPGTLHVDAPSSHVDWETGAVELLTRAVEWPSTSRVRRAGVSSFGISGTNAHLIVEQPAPPTPEPEETASRGGNGSVVWLLSGRGRAALRAQAARLAARVDTDPGPDAADVALSLATTRSAFEQRAAVVAPDRTGLLRALAALAEGRPDPAVVEGESGGTDKLALLFSGQGSQRARAGRELYADFPVFARALDEVCAQLDPYLDRPLREVLFADEGTPEAELLDQTGWTQPALFAVEVALFRLMLSWGVRPDYVAGHSIGELAAAHAAGVLSLQDACALVAARARLMQALPAGGAMVSVQATEDEVAPLLAGRDHELAVAAVNGPSALVLSGDEEAVLEVAAHFRDLGRKTKRLRGSHAFHSPRMDAMLDGFREVAQGLVYAAPTIPIVSNVTGEIVTDEQIRTPDYWVEHVRGTVRFADGVRTLRDAGATTFLELGPDGVLSAMAEDTLGEESTAEAVPALRADRAEEPTVAAALAKLHVRGVRVDWPGYFGGSGARRVDLPTYAFQHDFYWPDTAAAPLSPEAVADPADEALWSAVERRDAAELATVLGLEDEHHASLYALLPALSTWRQNRHEKAVLDSWRYRVEWQPLRVSTASVAAGTWLVVTADGAPDDPFQDDVVEALRVHGARVHRVVLDDTCADRAVLAERLGDVQGDLQGDVQGADGAADGVRLDEVSGVLSLLAVAEHPAPDQPALPAGLALTVALVQALGDLGVTAPLWNATRGAVSTGPSDPVTSPLQAAIWGLGRAAALEHPGRWGGLVDLPGVVDRPAAQRLMSVLAGSTEPASAHHDEDQVAIRATGVSARRLAHRTVDDLPAPRDFTARGTLLVTGGTGALGAEVARWLARAGAEHLVLTSRRGAQAPGADELRAELEALGAGVRIVACDAADRGALAAALADLPADSPLTGVVHTAGIASAAPLEGMAPAEFEEAVAAKLAGAAHLDALLGDRDLELFVLFGSIAGVWGSGGQSAYGAANAYLDALAEHRRARGLAATSVAFGPWAESGMATHDAMADGLKRRGLRFLAPERAMAELRRAVVHGDTTVTVADVDWDRYLPVFTSVRSSPLLGDLPEAREQARAQAGERPASGAADGASELAQRLHGRTEAEQERLLTSLVRAEAAAVLGHASADGVPEERAFRDLGFDSLTAVELRKRLVTLTGLNLPSTTAFDYPSPLALARHLRTLILGTGAAGTGPVALSSAHDDEPIAIIGMSCRFPGGVRSPEELWRLVADGTDAISEFPADRGWDTAALYDPDPDRAGRTYSTLGGFLDSAGEFDPAFFGISPREALSMDPQQRLLLETAWESFERAGIDPRSLRSSLTGIFIGSTFQDYGTGVADGTEGHMVTGSSPSVLSGRLSYVFGLEGPAVTVDTACSSSLVALHLACRSLRDGESSLALVGGATVMATPASYLAFSRQRALAVDGRCKAFSDAADGMTLAEGVGILLVERLSDAQRHGHPVLALVRGSAVNQDGASNGLTAPNGPSQQRVIRQALANARLSAGDVDALDAHGTGTSLGDPIEVQALQAVYGDDRAPDRPLLLGSVKSNIGHTQSAAGVASVIKMVMAMRHGMLPKTLHVEQPSSHIDWSPGTVALLSDPVAWPDTGEPRRCAVSSFGVSGTNAHALLEQAPETPPLSPVEEPERDTGVLPWVLSARGADALREQAANLLSQLDGHPGTAPADIGCSLVTSRSLFEHRAVVVGEHIDDFRRELEALSKGTSSAAVVRGVADVEGRSVFVFPGQGSQWAGMGARLLDESAVFAERLGECAAALAPFVDWSLMDVVRQVDGAPSLERVDVVQPVSWAVMVSLAAMWRSCGVEPDAVVGHSQGEIAAACVAGVLSLEDGARVVALRSQAIARRLAGAGGMASVPLPVAEVEARLERWDGRVSIAAVNGPRSVVVSGDREALDELIEELAGEEVRIRRIAVDYASHSAHVEEVHEELLERLAPLSPRTAEVPFFSTVTGDWLDTTGMDADYWYRNLRQTVGFEPAIRALLAQEHRAFIEVSAHPVLTVGVQETVDDTDCQAVVCGTLRRDHGGPDRFLTSLAQVFVRGVPADWAGMFADRDAHHVELPTYAFQREHFWALPAGPDPDGRADPEDTRFWTAVEQQDIASLTSALHIDETSLAAVLPALSSWRRRRQDRATVDGWRYRVAWRPLRGVPTVSLSGTWLVVTAEGVADGEVTAALAEHDADVRRLTLDESCVDRAVLAARLDEVTAPSEDGSPDIAGVVSLLAAAEEPHSDHPALAAGLALTVALVQALGDARIEAPLWCLTRGAVSTGRSDRVVSPVQAQVQGVGWTAALEHPDRWGGLVDLPETFDQRAAQRLAAVLAGATGEDQLAIRASGVLARRVVRAPAGDTEPDRPWTPRGTTLITGGTGTLAPHLARWLAGQGAEHIVLTGRRGMAAPGAPALVAELAELGVEAEAVACDVTDRAALAALLARLKADGRTVCTAVHTAASIALHSLDETTMAEFAEVINAKVAGARHLDELLDGDELDALVLYSSTAGTWGSGRHAAYVAGNAFLGALADHRRARGLPATSLAWGIWSDDTRLGRVDPEQIRRSGLVFMDPEPALAGLRQALDDDETALVVADVDWERYYPVFTSVRPTRLFDEVPERYYPGGGRRAGRWRRG</sequence>
<dbReference type="InterPro" id="IPR049900">
    <property type="entry name" value="PKS_mFAS_DH"/>
</dbReference>
<name>D7C2C3_STRBB</name>
<dbReference type="InterPro" id="IPR015083">
    <property type="entry name" value="NorB/c/GfsB-D-like_docking"/>
</dbReference>
<dbReference type="FunFam" id="3.40.47.10:FF:000019">
    <property type="entry name" value="Polyketide synthase type I"/>
    <property type="match status" value="3"/>
</dbReference>
<keyword evidence="6" id="KW-0045">Antibiotic biosynthesis</keyword>
<keyword evidence="15" id="KW-1185">Reference proteome</keyword>
<dbReference type="PANTHER" id="PTHR43775">
    <property type="entry name" value="FATTY ACID SYNTHASE"/>
    <property type="match status" value="1"/>
</dbReference>
<dbReference type="Gene3D" id="6.10.140.1830">
    <property type="match status" value="2"/>
</dbReference>
<dbReference type="InterPro" id="IPR006162">
    <property type="entry name" value="Ppantetheine_attach_site"/>
</dbReference>
<feature type="active site" description="Proton donor; for dehydratase activity" evidence="9">
    <location>
        <position position="1170"/>
    </location>
</feature>
<dbReference type="EMBL" id="CP002047">
    <property type="protein sequence ID" value="ADI03777.1"/>
    <property type="molecule type" value="Genomic_DNA"/>
</dbReference>
<dbReference type="Pfam" id="PF16197">
    <property type="entry name" value="KAsynt_C_assoc"/>
    <property type="match status" value="3"/>
</dbReference>
<evidence type="ECO:0000313" key="14">
    <source>
        <dbReference type="EMBL" id="ADI03777.1"/>
    </source>
</evidence>
<evidence type="ECO:0000256" key="1">
    <source>
        <dbReference type="ARBA" id="ARBA00001957"/>
    </source>
</evidence>
<dbReference type="SUPFAM" id="SSF47336">
    <property type="entry name" value="ACP-like"/>
    <property type="match status" value="2"/>
</dbReference>
<dbReference type="Gene3D" id="3.40.47.10">
    <property type="match status" value="3"/>
</dbReference>
<dbReference type="GO" id="GO:0031177">
    <property type="term" value="F:phosphopantetheine binding"/>
    <property type="evidence" value="ECO:0007669"/>
    <property type="project" value="InterPro"/>
</dbReference>
<dbReference type="GO" id="GO:0004312">
    <property type="term" value="F:fatty acid synthase activity"/>
    <property type="evidence" value="ECO:0007669"/>
    <property type="project" value="TreeGrafter"/>
</dbReference>
<dbReference type="Gene3D" id="3.30.70.3290">
    <property type="match status" value="3"/>
</dbReference>
<dbReference type="PROSITE" id="PS00012">
    <property type="entry name" value="PHOSPHOPANTETHEINE"/>
    <property type="match status" value="2"/>
</dbReference>
<feature type="domain" description="Ketosynthase family 3 (KS3)" evidence="12">
    <location>
        <begin position="33"/>
        <end position="447"/>
    </location>
</feature>
<feature type="domain" description="Carrier" evidence="11">
    <location>
        <begin position="3348"/>
        <end position="3423"/>
    </location>
</feature>
<evidence type="ECO:0000256" key="5">
    <source>
        <dbReference type="ARBA" id="ARBA00022679"/>
    </source>
</evidence>
<accession>D7C2C3</accession>
<dbReference type="Gene3D" id="3.40.50.11460">
    <property type="match status" value="1"/>
</dbReference>
<dbReference type="InterPro" id="IPR014043">
    <property type="entry name" value="Acyl_transferase_dom"/>
</dbReference>